<evidence type="ECO:0000256" key="3">
    <source>
        <dbReference type="ARBA" id="ARBA00022741"/>
    </source>
</evidence>
<evidence type="ECO:0000256" key="2">
    <source>
        <dbReference type="ARBA" id="ARBA00022679"/>
    </source>
</evidence>
<dbReference type="Pfam" id="PF03109">
    <property type="entry name" value="ABC1"/>
    <property type="match status" value="1"/>
</dbReference>
<dbReference type="AlphaFoldDB" id="A0A2W7N9C0"/>
<dbReference type="InterPro" id="IPR004147">
    <property type="entry name" value="ABC1_dom"/>
</dbReference>
<dbReference type="GO" id="GO:0006744">
    <property type="term" value="P:ubiquinone biosynthetic process"/>
    <property type="evidence" value="ECO:0007669"/>
    <property type="project" value="TreeGrafter"/>
</dbReference>
<keyword evidence="3" id="KW-0547">Nucleotide-binding</keyword>
<dbReference type="GO" id="GO:0016301">
    <property type="term" value="F:kinase activity"/>
    <property type="evidence" value="ECO:0007669"/>
    <property type="project" value="UniProtKB-KW"/>
</dbReference>
<dbReference type="InterPro" id="IPR034646">
    <property type="entry name" value="ADCK3_dom"/>
</dbReference>
<dbReference type="PANTHER" id="PTHR43851:SF3">
    <property type="entry name" value="COENZYME Q8"/>
    <property type="match status" value="1"/>
</dbReference>
<dbReference type="Proteomes" id="UP000248916">
    <property type="component" value="Unassembled WGS sequence"/>
</dbReference>
<keyword evidence="6" id="KW-0418">Kinase</keyword>
<accession>A0A2W7N9C0</accession>
<dbReference type="EMBL" id="QKZL01000005">
    <property type="protein sequence ID" value="PZX17005.1"/>
    <property type="molecule type" value="Genomic_DNA"/>
</dbReference>
<proteinExistence type="inferred from homology"/>
<keyword evidence="4" id="KW-0067">ATP-binding</keyword>
<keyword evidence="6" id="KW-0830">Ubiquinone</keyword>
<evidence type="ECO:0000256" key="1">
    <source>
        <dbReference type="ARBA" id="ARBA00009670"/>
    </source>
</evidence>
<dbReference type="PANTHER" id="PTHR43851">
    <property type="match status" value="1"/>
</dbReference>
<dbReference type="InterPro" id="IPR051409">
    <property type="entry name" value="Atypical_kinase_ADCK"/>
</dbReference>
<name>A0A2W7N9C0_9RHOB</name>
<feature type="domain" description="ABC1 atypical kinase-like" evidence="5">
    <location>
        <begin position="101"/>
        <end position="338"/>
    </location>
</feature>
<evidence type="ECO:0000259" key="5">
    <source>
        <dbReference type="Pfam" id="PF03109"/>
    </source>
</evidence>
<protein>
    <submittedName>
        <fullName evidence="6">Putative unusual protein kinase regulating ubiquinone biosynthesis (AarF/ABC1/UbiB family)</fullName>
    </submittedName>
</protein>
<comment type="similarity">
    <text evidence="1">Belongs to the protein kinase superfamily. ADCK protein kinase family.</text>
</comment>
<organism evidence="6 7">
    <name type="scientific">Palleronia aestuarii</name>
    <dbReference type="NCBI Taxonomy" id="568105"/>
    <lineage>
        <taxon>Bacteria</taxon>
        <taxon>Pseudomonadati</taxon>
        <taxon>Pseudomonadota</taxon>
        <taxon>Alphaproteobacteria</taxon>
        <taxon>Rhodobacterales</taxon>
        <taxon>Roseobacteraceae</taxon>
        <taxon>Palleronia</taxon>
    </lineage>
</organism>
<evidence type="ECO:0000313" key="6">
    <source>
        <dbReference type="EMBL" id="PZX17005.1"/>
    </source>
</evidence>
<evidence type="ECO:0000313" key="7">
    <source>
        <dbReference type="Proteomes" id="UP000248916"/>
    </source>
</evidence>
<comment type="caution">
    <text evidence="6">The sequence shown here is derived from an EMBL/GenBank/DDBJ whole genome shotgun (WGS) entry which is preliminary data.</text>
</comment>
<reference evidence="6 7" key="1">
    <citation type="submission" date="2018-06" db="EMBL/GenBank/DDBJ databases">
        <title>Genomic Encyclopedia of Archaeal and Bacterial Type Strains, Phase II (KMG-II): from individual species to whole genera.</title>
        <authorList>
            <person name="Goeker M."/>
        </authorList>
    </citation>
    <scope>NUCLEOTIDE SEQUENCE [LARGE SCALE GENOMIC DNA]</scope>
    <source>
        <strain evidence="6 7">DSM 22009</strain>
    </source>
</reference>
<dbReference type="GO" id="GO:0005524">
    <property type="term" value="F:ATP binding"/>
    <property type="evidence" value="ECO:0007669"/>
    <property type="project" value="UniProtKB-KW"/>
</dbReference>
<keyword evidence="7" id="KW-1185">Reference proteome</keyword>
<dbReference type="SUPFAM" id="SSF56112">
    <property type="entry name" value="Protein kinase-like (PK-like)"/>
    <property type="match status" value="1"/>
</dbReference>
<dbReference type="InterPro" id="IPR011009">
    <property type="entry name" value="Kinase-like_dom_sf"/>
</dbReference>
<dbReference type="CDD" id="cd13970">
    <property type="entry name" value="ABC1_ADCK3"/>
    <property type="match status" value="1"/>
</dbReference>
<sequence>MSGPDETDRPGFPVPSRRLSRLFRMGNLAGGVAGATLAGGLREAARGRRPRFEDLILTPGNAQRIATELSRMRGAAMKVGQLMSMDAGDVMPPEIAAILDRLRSDADPMPPRQLRDVLGAEWGRDWLKRFDHFDVRPIAAASIGQVHRARTKDGRALALKIQYPGIRDSIDSDIANISGLIRWSGAAPSGLDLRPLLEDARRQLHEEADYEREGQNLDLFAAHLAGEEDFVVPRRHADFCTPNVLAMDYVGGQPVERLTEAPQAVRDGIARRLIALVLRELFEWGAMQTDPNFANYLVEPGTERIVLLDFGAVRHFPPDLVAGFRDLMLAGLSRDAVAARRAAVAVGLMTEATPPRLADRLLAMFDTGMAPLRSDAPFDFGTTDLAQRLRDMGLEIGTEREVRHVPPSDTLLIQRKVAGTYLLAARLRARVDLAGIVAPYR</sequence>
<evidence type="ECO:0000256" key="4">
    <source>
        <dbReference type="ARBA" id="ARBA00022840"/>
    </source>
</evidence>
<keyword evidence="2" id="KW-0808">Transferase</keyword>
<gene>
    <name evidence="6" type="ORF">LX81_01635</name>
</gene>